<organism evidence="1">
    <name type="scientific">freshwater metagenome</name>
    <dbReference type="NCBI Taxonomy" id="449393"/>
    <lineage>
        <taxon>unclassified sequences</taxon>
        <taxon>metagenomes</taxon>
        <taxon>ecological metagenomes</taxon>
    </lineage>
</organism>
<evidence type="ECO:0000313" key="1">
    <source>
        <dbReference type="EMBL" id="CAB4561174.1"/>
    </source>
</evidence>
<reference evidence="1" key="1">
    <citation type="submission" date="2020-05" db="EMBL/GenBank/DDBJ databases">
        <authorList>
            <person name="Chiriac C."/>
            <person name="Salcher M."/>
            <person name="Ghai R."/>
            <person name="Kavagutti S V."/>
        </authorList>
    </citation>
    <scope>NUCLEOTIDE SEQUENCE</scope>
</reference>
<dbReference type="EMBL" id="CAEZTC010000096">
    <property type="protein sequence ID" value="CAB4561174.1"/>
    <property type="molecule type" value="Genomic_DNA"/>
</dbReference>
<gene>
    <name evidence="1" type="ORF">UFOPK1572_00846</name>
</gene>
<proteinExistence type="predicted"/>
<protein>
    <submittedName>
        <fullName evidence="1">Unannotated protein</fullName>
    </submittedName>
</protein>
<sequence>MPLDPSVAELKTGGVWSTLELFVTVVVVKDAASLPELSWIALLVVAVLDVGAAYEMLTGANRPIGEAKVSVTTPLEPVEETPDTAMGTPLFKTVKSAGSAVVERTVSLNVKVTVVPAVLTAAEFKAGGVRSNEELLVTARAENDTASLPALSWIALLLMLASGVGASYVTVTTCVLCTAVANVRITVDVFPADVAELIVTGLPFTNTVYALTGAVVARTVSL</sequence>
<name>A0A6J6DCY7_9ZZZZ</name>
<dbReference type="AlphaFoldDB" id="A0A6J6DCY7"/>
<accession>A0A6J6DCY7</accession>